<keyword evidence="4" id="KW-1185">Reference proteome</keyword>
<gene>
    <name evidence="3" type="ORF">EDD33_2928</name>
</gene>
<dbReference type="EMBL" id="RKHO01000001">
    <property type="protein sequence ID" value="ROR92044.1"/>
    <property type="molecule type" value="Genomic_DNA"/>
</dbReference>
<name>A0A3N2CXV1_9ACTN</name>
<keyword evidence="1" id="KW-0812">Transmembrane</keyword>
<proteinExistence type="predicted"/>
<evidence type="ECO:0000313" key="3">
    <source>
        <dbReference type="EMBL" id="ROR92044.1"/>
    </source>
</evidence>
<feature type="domain" description="DUF58" evidence="2">
    <location>
        <begin position="196"/>
        <end position="280"/>
    </location>
</feature>
<keyword evidence="1" id="KW-1133">Transmembrane helix</keyword>
<comment type="caution">
    <text evidence="3">The sequence shown here is derived from an EMBL/GenBank/DDBJ whole genome shotgun (WGS) entry which is preliminary data.</text>
</comment>
<evidence type="ECO:0000313" key="4">
    <source>
        <dbReference type="Proteomes" id="UP000281738"/>
    </source>
</evidence>
<sequence>MRDLTLRGRCFLAAGVAAVLCGIQVGERDFVRMGLLAVAVPLVAWLLVRRTPRTVWVRRNLSSLRVEAGGTAQVEVALGNDGRTTGRLLVEEGLPEELGSRRSFVVDPLPTGGRTTLGYLIRTTARGRFPVGPVHVHVADALGMVDLEQELDSRDSLLVTPRTVPLPRIPLTGRWAGTGDNRARELLGGGSPDVTIREYRLGDDLRRIHWPSSARNDELMVRREEQEWQLRCTLLLDHRLANHRGRGEDSSWEAAVSVAASLVQHLAAQGFEVRLVTAAGASASPEWQAGRGSLGVHEQLERLAVLRGSRQGTLATDWVDESQHGGLLLAVLGDLDDADRRTLGRLATAGDAAYAVVLDVDSWSTTARVAGRTTPTAELRRHGWRAATLARGGSLGATWQELGR</sequence>
<organism evidence="3 4">
    <name type="scientific">Nocardioides aurantiacus</name>
    <dbReference type="NCBI Taxonomy" id="86796"/>
    <lineage>
        <taxon>Bacteria</taxon>
        <taxon>Bacillati</taxon>
        <taxon>Actinomycetota</taxon>
        <taxon>Actinomycetes</taxon>
        <taxon>Propionibacteriales</taxon>
        <taxon>Nocardioidaceae</taxon>
        <taxon>Nocardioides</taxon>
    </lineage>
</organism>
<evidence type="ECO:0000256" key="1">
    <source>
        <dbReference type="SAM" id="Phobius"/>
    </source>
</evidence>
<reference evidence="3 4" key="1">
    <citation type="submission" date="2018-11" db="EMBL/GenBank/DDBJ databases">
        <title>Sequencing the genomes of 1000 actinobacteria strains.</title>
        <authorList>
            <person name="Klenk H.-P."/>
        </authorList>
    </citation>
    <scope>NUCLEOTIDE SEQUENCE [LARGE SCALE GENOMIC DNA]</scope>
    <source>
        <strain evidence="3 4">DSM 12652</strain>
    </source>
</reference>
<dbReference type="InterPro" id="IPR002881">
    <property type="entry name" value="DUF58"/>
</dbReference>
<feature type="transmembrane region" description="Helical" evidence="1">
    <location>
        <begin position="31"/>
        <end position="48"/>
    </location>
</feature>
<keyword evidence="1" id="KW-0472">Membrane</keyword>
<dbReference type="RefSeq" id="WP_123391658.1">
    <property type="nucleotide sequence ID" value="NZ_RKHO01000001.1"/>
</dbReference>
<dbReference type="Pfam" id="PF01882">
    <property type="entry name" value="DUF58"/>
    <property type="match status" value="1"/>
</dbReference>
<evidence type="ECO:0000259" key="2">
    <source>
        <dbReference type="Pfam" id="PF01882"/>
    </source>
</evidence>
<dbReference type="PANTHER" id="PTHR34351">
    <property type="entry name" value="SLR1927 PROTEIN-RELATED"/>
    <property type="match status" value="1"/>
</dbReference>
<dbReference type="AlphaFoldDB" id="A0A3N2CXV1"/>
<dbReference type="PANTHER" id="PTHR34351:SF1">
    <property type="entry name" value="SLR1927 PROTEIN"/>
    <property type="match status" value="1"/>
</dbReference>
<accession>A0A3N2CXV1</accession>
<protein>
    <submittedName>
        <fullName evidence="3">Uncharacterized protein (DUF58 family)</fullName>
    </submittedName>
</protein>
<dbReference type="OrthoDB" id="9812729at2"/>
<dbReference type="Proteomes" id="UP000281738">
    <property type="component" value="Unassembled WGS sequence"/>
</dbReference>